<dbReference type="GO" id="GO:0009289">
    <property type="term" value="C:pilus"/>
    <property type="evidence" value="ECO:0007669"/>
    <property type="project" value="InterPro"/>
</dbReference>
<keyword evidence="1" id="KW-0732">Signal</keyword>
<dbReference type="InterPro" id="IPR036937">
    <property type="entry name" value="Adhesion_dom_fimbrial_sf"/>
</dbReference>
<name>A0A1S1HTL8_PROST</name>
<dbReference type="Pfam" id="PF00419">
    <property type="entry name" value="Fimbrial"/>
    <property type="match status" value="1"/>
</dbReference>
<organism evidence="3 4">
    <name type="scientific">Providencia stuartii</name>
    <dbReference type="NCBI Taxonomy" id="588"/>
    <lineage>
        <taxon>Bacteria</taxon>
        <taxon>Pseudomonadati</taxon>
        <taxon>Pseudomonadota</taxon>
        <taxon>Gammaproteobacteria</taxon>
        <taxon>Enterobacterales</taxon>
        <taxon>Morganellaceae</taxon>
        <taxon>Providencia</taxon>
    </lineage>
</organism>
<dbReference type="AlphaFoldDB" id="A0A1S1HTL8"/>
<dbReference type="InterPro" id="IPR000259">
    <property type="entry name" value="Adhesion_dom_fimbrial"/>
</dbReference>
<feature type="domain" description="Fimbrial-type adhesion" evidence="2">
    <location>
        <begin position="33"/>
        <end position="180"/>
    </location>
</feature>
<evidence type="ECO:0000256" key="1">
    <source>
        <dbReference type="SAM" id="SignalP"/>
    </source>
</evidence>
<keyword evidence="4" id="KW-1185">Reference proteome</keyword>
<dbReference type="SUPFAM" id="SSF49401">
    <property type="entry name" value="Bacterial adhesins"/>
    <property type="match status" value="1"/>
</dbReference>
<dbReference type="InterPro" id="IPR050263">
    <property type="entry name" value="Bact_Fimbrial_Adh_Pro"/>
</dbReference>
<dbReference type="OrthoDB" id="6462456at2"/>
<protein>
    <recommendedName>
        <fullName evidence="2">Fimbrial-type adhesion domain-containing protein</fullName>
    </recommendedName>
</protein>
<dbReference type="RefSeq" id="WP_070926723.1">
    <property type="nucleotide sequence ID" value="NZ_VAUE01000023.1"/>
</dbReference>
<feature type="chain" id="PRO_5010376276" description="Fimbrial-type adhesion domain-containing protein" evidence="1">
    <location>
        <begin position="28"/>
        <end position="181"/>
    </location>
</feature>
<sequence>MKTHHYIRGIAALLVGGLAVTSAAVMAESSTRINYSGTLIALPCTIVPGMENLYVDMGITATKSLYRFNRTAGKVIEFYLEDCDTSLGNAVTATFTGPMTSEGLLQFTPSSEAKGAGIGLEYLDGRPIPINDGNVYKVPIRDGDMTIRMKAYVQGEARALANKTLVSGEFNAVLTYTMSYE</sequence>
<comment type="caution">
    <text evidence="3">The sequence shown here is derived from an EMBL/GenBank/DDBJ whole genome shotgun (WGS) entry which is preliminary data.</text>
</comment>
<evidence type="ECO:0000313" key="4">
    <source>
        <dbReference type="Proteomes" id="UP000179588"/>
    </source>
</evidence>
<proteinExistence type="predicted"/>
<reference evidence="3 4" key="1">
    <citation type="submission" date="2016-03" db="EMBL/GenBank/DDBJ databases">
        <title>Genome sequence of Providencia stuartii strain, isolated from the salivary glands of larval Lucilia sericata.</title>
        <authorList>
            <person name="Yuan Y."/>
            <person name="Zhang Y."/>
            <person name="Fu S."/>
            <person name="Crippen T.L."/>
            <person name="Visi D."/>
            <person name="Benbow M.E."/>
            <person name="Allen M."/>
            <person name="Tomberlin J.K."/>
            <person name="Sze S.-H."/>
            <person name="Tarone A.M."/>
        </authorList>
    </citation>
    <scope>NUCLEOTIDE SEQUENCE [LARGE SCALE GENOMIC DNA]</scope>
    <source>
        <strain evidence="3 4">Crippen</strain>
    </source>
</reference>
<dbReference type="GO" id="GO:0043709">
    <property type="term" value="P:cell adhesion involved in single-species biofilm formation"/>
    <property type="evidence" value="ECO:0007669"/>
    <property type="project" value="TreeGrafter"/>
</dbReference>
<dbReference type="PANTHER" id="PTHR33420">
    <property type="entry name" value="FIMBRIAL SUBUNIT ELFA-RELATED"/>
    <property type="match status" value="1"/>
</dbReference>
<gene>
    <name evidence="3" type="ORF">A3Q29_02930</name>
</gene>
<dbReference type="EMBL" id="LVIE01000112">
    <property type="protein sequence ID" value="OHT24683.1"/>
    <property type="molecule type" value="Genomic_DNA"/>
</dbReference>
<dbReference type="PANTHER" id="PTHR33420:SF9">
    <property type="entry name" value="MINOR FIMBRIAL SUBUNIT"/>
    <property type="match status" value="1"/>
</dbReference>
<dbReference type="InterPro" id="IPR008966">
    <property type="entry name" value="Adhesion_dom_sf"/>
</dbReference>
<dbReference type="Proteomes" id="UP000179588">
    <property type="component" value="Unassembled WGS sequence"/>
</dbReference>
<evidence type="ECO:0000259" key="2">
    <source>
        <dbReference type="Pfam" id="PF00419"/>
    </source>
</evidence>
<evidence type="ECO:0000313" key="3">
    <source>
        <dbReference type="EMBL" id="OHT24683.1"/>
    </source>
</evidence>
<accession>A0A1S1HTL8</accession>
<dbReference type="Gene3D" id="2.60.40.1090">
    <property type="entry name" value="Fimbrial-type adhesion domain"/>
    <property type="match status" value="1"/>
</dbReference>
<feature type="signal peptide" evidence="1">
    <location>
        <begin position="1"/>
        <end position="27"/>
    </location>
</feature>